<dbReference type="GO" id="GO:0005737">
    <property type="term" value="C:cytoplasm"/>
    <property type="evidence" value="ECO:0007669"/>
    <property type="project" value="UniProtKB-SubCell"/>
</dbReference>
<dbReference type="Gene3D" id="1.10.10.10">
    <property type="entry name" value="Winged helix-like DNA-binding domain superfamily/Winged helix DNA-binding domain"/>
    <property type="match status" value="3"/>
</dbReference>
<dbReference type="InterPro" id="IPR053924">
    <property type="entry name" value="RecX_HTH_2nd"/>
</dbReference>
<dbReference type="Pfam" id="PF02631">
    <property type="entry name" value="RecX_HTH2"/>
    <property type="match status" value="1"/>
</dbReference>
<evidence type="ECO:0000256" key="3">
    <source>
        <dbReference type="ARBA" id="ARBA00018111"/>
    </source>
</evidence>
<dbReference type="InterPro" id="IPR003783">
    <property type="entry name" value="Regulatory_RecX"/>
</dbReference>
<evidence type="ECO:0000259" key="5">
    <source>
        <dbReference type="Pfam" id="PF02631"/>
    </source>
</evidence>
<dbReference type="PANTHER" id="PTHR33602">
    <property type="entry name" value="REGULATORY PROTEIN RECX FAMILY PROTEIN"/>
    <property type="match status" value="1"/>
</dbReference>
<dbReference type="InterPro" id="IPR053925">
    <property type="entry name" value="RecX_HTH_3rd"/>
</dbReference>
<comment type="caution">
    <text evidence="7">The sequence shown here is derived from an EMBL/GenBank/DDBJ whole genome shotgun (WGS) entry which is preliminary data.</text>
</comment>
<comment type="similarity">
    <text evidence="2">Belongs to the RecX family.</text>
</comment>
<organism evidence="7 8">
    <name type="scientific">Aliidiomarina halalkaliphila</name>
    <dbReference type="NCBI Taxonomy" id="2593535"/>
    <lineage>
        <taxon>Bacteria</taxon>
        <taxon>Pseudomonadati</taxon>
        <taxon>Pseudomonadota</taxon>
        <taxon>Gammaproteobacteria</taxon>
        <taxon>Alteromonadales</taxon>
        <taxon>Idiomarinaceae</taxon>
        <taxon>Aliidiomarina</taxon>
    </lineage>
</organism>
<dbReference type="Proteomes" id="UP000320359">
    <property type="component" value="Unassembled WGS sequence"/>
</dbReference>
<evidence type="ECO:0000256" key="1">
    <source>
        <dbReference type="ARBA" id="ARBA00004496"/>
    </source>
</evidence>
<dbReference type="OrthoDB" id="7066780at2"/>
<feature type="domain" description="RecX third three-helical" evidence="6">
    <location>
        <begin position="76"/>
        <end position="119"/>
    </location>
</feature>
<reference evidence="7 8" key="1">
    <citation type="submission" date="2019-07" db="EMBL/GenBank/DDBJ databases">
        <authorList>
            <person name="Yang M."/>
            <person name="Zhao D."/>
            <person name="Xiang H."/>
        </authorList>
    </citation>
    <scope>NUCLEOTIDE SEQUENCE [LARGE SCALE GENOMIC DNA]</scope>
    <source>
        <strain evidence="7 8">IM1326</strain>
    </source>
</reference>
<dbReference type="InterPro" id="IPR036388">
    <property type="entry name" value="WH-like_DNA-bd_sf"/>
</dbReference>
<evidence type="ECO:0000259" key="6">
    <source>
        <dbReference type="Pfam" id="PF21981"/>
    </source>
</evidence>
<feature type="domain" description="RecX second three-helical" evidence="5">
    <location>
        <begin position="27"/>
        <end position="64"/>
    </location>
</feature>
<keyword evidence="4" id="KW-0963">Cytoplasm</keyword>
<evidence type="ECO:0000256" key="4">
    <source>
        <dbReference type="ARBA" id="ARBA00022490"/>
    </source>
</evidence>
<dbReference type="PANTHER" id="PTHR33602:SF1">
    <property type="entry name" value="REGULATORY PROTEIN RECX FAMILY PROTEIN"/>
    <property type="match status" value="1"/>
</dbReference>
<evidence type="ECO:0000313" key="7">
    <source>
        <dbReference type="EMBL" id="TRW50543.1"/>
    </source>
</evidence>
<sequence length="129" mass="15520">MKLQQKGFDRAAINRVLEKLEERNWQSDARFADVFYRQRVMQGYGPLRVRQEMQLKGVHDDDIERCFTTYATDWAALAYERYRRRFGNAPLAPSDHKERARRMRFLAQRGFTSEHIYRAFEKAQENPED</sequence>
<evidence type="ECO:0000256" key="2">
    <source>
        <dbReference type="ARBA" id="ARBA00009695"/>
    </source>
</evidence>
<dbReference type="EMBL" id="VJWL01000001">
    <property type="protein sequence ID" value="TRW50543.1"/>
    <property type="molecule type" value="Genomic_DNA"/>
</dbReference>
<evidence type="ECO:0000313" key="8">
    <source>
        <dbReference type="Proteomes" id="UP000320359"/>
    </source>
</evidence>
<proteinExistence type="inferred from homology"/>
<comment type="subcellular location">
    <subcellularLocation>
        <location evidence="1">Cytoplasm</location>
    </subcellularLocation>
</comment>
<keyword evidence="8" id="KW-1185">Reference proteome</keyword>
<accession>A0A552X7I3</accession>
<dbReference type="GO" id="GO:0006282">
    <property type="term" value="P:regulation of DNA repair"/>
    <property type="evidence" value="ECO:0007669"/>
    <property type="project" value="InterPro"/>
</dbReference>
<name>A0A552X7I3_9GAMM</name>
<gene>
    <name evidence="7" type="ORF">FM042_04230</name>
</gene>
<dbReference type="Pfam" id="PF21981">
    <property type="entry name" value="RecX_HTH3"/>
    <property type="match status" value="1"/>
</dbReference>
<protein>
    <recommendedName>
        <fullName evidence="3">Regulatory protein RecX</fullName>
    </recommendedName>
</protein>
<dbReference type="AlphaFoldDB" id="A0A552X7I3"/>